<evidence type="ECO:0000313" key="3">
    <source>
        <dbReference type="EMBL" id="WIV19732.1"/>
    </source>
</evidence>
<sequence length="787" mass="88668">MNNKQALDANVPKKLKKYGIFCCWKYEKRDGRMTKIPYNPNNGNNAKSNDKTTFGSYDDAVIGMKEMGFDGIGIGVFDNVCAIDIDDCVSADGRLSYLAEDIVKIMQSYTEYSPSGEGIHILFTVDNFEYDKDSYYIMNRNKGLEVYITGATNKYVTVTGNRIGIYELKDCTQQLQIVLDKYMRRENPVVNGEIAVNEKFAANDGLPERAFNAKNGQKFKKLYYGDWSGYDSQSEADQALCNLLAFWTGKNPERMDELFRSSGLMRDKWNRKQSGSTYGEITIQKALKSCTKIAPPYAGGIDGESEFPPIKELSTEEYDLPTFPVETLPPFIGDYVRAVSEHTQTSPDMAGTISLGVLAVCLQGKYRIEGSPGYYEPLSLYTVVIAEPGERKSSVMTAMTDSLYEYEEKYNKTHLKEMRENNLQRDKLEQQISFCEEKLKNKDDEELEREILNMQEKLDSIPEIKPLRLLADDASVEALTSLLANNNGRIGLISAEGGAFDNIKGRYSQVQNIDVWLKGHCGDPILIDRLGRIEEKIRHPHLSAILAIQPYVLTEIMSDEKLGGRGLLARFLYCSPPTFVGKRKFGAPGIPEDVKDEYKRLIGKLVDIHAGDEPETLKLSPEAMERMEIFFAEHEAYLSGEGQIIAEWASKYIGAVLRIAGLIHVASESNDLIVSGETIDKAIAIGRYFLEHAKFAYALAGNDKTLKRAKFILLKIKERGESAIKLWQLDKDCRNKLFKNKADIREALQLLEECGYLKVMHPEVVAGPGRKPDDYVKVNPLVFELDF</sequence>
<dbReference type="Proteomes" id="UP001236415">
    <property type="component" value="Chromosome"/>
</dbReference>
<proteinExistence type="predicted"/>
<evidence type="ECO:0000256" key="1">
    <source>
        <dbReference type="SAM" id="Coils"/>
    </source>
</evidence>
<organism evidence="3 4">
    <name type="scientific">Paenibacillus polygoni</name>
    <dbReference type="NCBI Taxonomy" id="3050112"/>
    <lineage>
        <taxon>Bacteria</taxon>
        <taxon>Bacillati</taxon>
        <taxon>Bacillota</taxon>
        <taxon>Bacilli</taxon>
        <taxon>Bacillales</taxon>
        <taxon>Paenibacillaceae</taxon>
        <taxon>Paenibacillus</taxon>
    </lineage>
</organism>
<evidence type="ECO:0000259" key="2">
    <source>
        <dbReference type="Pfam" id="PF22763"/>
    </source>
</evidence>
<dbReference type="InterPro" id="IPR054468">
    <property type="entry name" value="NrSPol-like_HBD"/>
</dbReference>
<keyword evidence="1" id="KW-0175">Coiled coil</keyword>
<dbReference type="EMBL" id="CP127162">
    <property type="protein sequence ID" value="WIV19732.1"/>
    <property type="molecule type" value="Genomic_DNA"/>
</dbReference>
<dbReference type="Pfam" id="PF22763">
    <property type="entry name" value="NrS1-1_pol-like_HBD"/>
    <property type="match status" value="1"/>
</dbReference>
<protein>
    <submittedName>
        <fullName evidence="3">DUF3987 domain-containing protein</fullName>
    </submittedName>
</protein>
<keyword evidence="4" id="KW-1185">Reference proteome</keyword>
<dbReference type="RefSeq" id="WP_285746057.1">
    <property type="nucleotide sequence ID" value="NZ_CP127162.1"/>
</dbReference>
<evidence type="ECO:0000313" key="4">
    <source>
        <dbReference type="Proteomes" id="UP001236415"/>
    </source>
</evidence>
<reference evidence="3 4" key="1">
    <citation type="submission" date="2023-06" db="EMBL/GenBank/DDBJ databases">
        <title>Paenibacillus polygonum sp. nov., an endophytic bacterium, isolated from Polygonum lapathifolium L. in Nanji Wetland National Nature Reserve, South of Poyang Lake, Jiangxi Province, China.</title>
        <authorList>
            <person name="Yu Z."/>
        </authorList>
    </citation>
    <scope>NUCLEOTIDE SEQUENCE [LARGE SCALE GENOMIC DNA]</scope>
    <source>
        <strain evidence="3 4">C31</strain>
    </source>
</reference>
<gene>
    <name evidence="3" type="ORF">QPK24_03015</name>
</gene>
<dbReference type="Pfam" id="PF13148">
    <property type="entry name" value="DUF3987"/>
    <property type="match status" value="1"/>
</dbReference>
<feature type="coiled-coil region" evidence="1">
    <location>
        <begin position="411"/>
        <end position="455"/>
    </location>
</feature>
<feature type="domain" description="NrS-1 polymerase-like HBD" evidence="2">
    <location>
        <begin position="233"/>
        <end position="293"/>
    </location>
</feature>
<name>A0ABY8X2I3_9BACL</name>
<dbReference type="InterPro" id="IPR025048">
    <property type="entry name" value="DUF3987"/>
</dbReference>
<accession>A0ABY8X2I3</accession>